<name>A0A316WCZ8_9FLAO</name>
<comment type="caution">
    <text evidence="1">The sequence shown here is derived from an EMBL/GenBank/DDBJ whole genome shotgun (WGS) entry which is preliminary data.</text>
</comment>
<reference evidence="1 2" key="1">
    <citation type="submission" date="2018-04" db="EMBL/GenBank/DDBJ databases">
        <title>Chryseobacterium oncorhynchi 701B-08T from rainbow trout, and Chryseobacterium viscerum 687B-08T from diseased fish.</title>
        <authorList>
            <person name="Jeong J.-J."/>
            <person name="Lee Y.J."/>
            <person name="Pathiraja D."/>
            <person name="Park B."/>
            <person name="Choi I.-G."/>
            <person name="Kim K.D."/>
        </authorList>
    </citation>
    <scope>NUCLEOTIDE SEQUENCE [LARGE SCALE GENOMIC DNA]</scope>
    <source>
        <strain evidence="1 2">687B-08</strain>
    </source>
</reference>
<dbReference type="Proteomes" id="UP000236413">
    <property type="component" value="Unassembled WGS sequence"/>
</dbReference>
<evidence type="ECO:0000313" key="1">
    <source>
        <dbReference type="EMBL" id="PWN59285.1"/>
    </source>
</evidence>
<dbReference type="InterPro" id="IPR037883">
    <property type="entry name" value="Knr4/Smi1-like_sf"/>
</dbReference>
<dbReference type="EMBL" id="PPEG02000008">
    <property type="protein sequence ID" value="PWN59285.1"/>
    <property type="molecule type" value="Genomic_DNA"/>
</dbReference>
<gene>
    <name evidence="1" type="ORF">C1634_018385</name>
</gene>
<sequence>MKVNFPAHWVEFIKVFTKKFENEIVYDIVRVFRSKEDVQERYDTYQFEEFLPGYIPVADDSGGQVALISKKENDTKVYISSYGVLQEELLKVLDRDLMHWMQQRFPFERKQISLSTEDLEKRAIENKNLFQRISSYPAIIQFLKKAVASEILLFPENYAVADQIYYFQDGYHYNSVENKVHSSNASGDFKLDWVVLGTNYFADPFFIDLNEHAIGFPVYFAYHGQGFWEPIKVAENLISFQKMLDDVYAARFDKEALTEYFSQYEDINNPFWGEVCETIENMEETEEDTAEEETTTSYWQKANLYITDIGPNKMKIIALLKKEHKLSGSEALERSKSNRILFRTGYYQWLQHDGKDLEDLGAQVEFEILE</sequence>
<dbReference type="RefSeq" id="WP_109738905.1">
    <property type="nucleotide sequence ID" value="NZ_PPEG02000008.1"/>
</dbReference>
<protein>
    <recommendedName>
        <fullName evidence="3">SMI1/KNR4 family protein</fullName>
    </recommendedName>
</protein>
<dbReference type="AlphaFoldDB" id="A0A316WCZ8"/>
<accession>A0A316WCZ8</accession>
<proteinExistence type="predicted"/>
<evidence type="ECO:0008006" key="3">
    <source>
        <dbReference type="Google" id="ProtNLM"/>
    </source>
</evidence>
<dbReference type="Gene3D" id="3.40.1580.10">
    <property type="entry name" value="SMI1/KNR4-like"/>
    <property type="match status" value="1"/>
</dbReference>
<organism evidence="1 2">
    <name type="scientific">Chryseobacterium viscerum</name>
    <dbReference type="NCBI Taxonomy" id="1037377"/>
    <lineage>
        <taxon>Bacteria</taxon>
        <taxon>Pseudomonadati</taxon>
        <taxon>Bacteroidota</taxon>
        <taxon>Flavobacteriia</taxon>
        <taxon>Flavobacteriales</taxon>
        <taxon>Weeksellaceae</taxon>
        <taxon>Chryseobacterium group</taxon>
        <taxon>Chryseobacterium</taxon>
    </lineage>
</organism>
<evidence type="ECO:0000313" key="2">
    <source>
        <dbReference type="Proteomes" id="UP000236413"/>
    </source>
</evidence>